<evidence type="ECO:0000256" key="1">
    <source>
        <dbReference type="SAM" id="MobiDB-lite"/>
    </source>
</evidence>
<dbReference type="AlphaFoldDB" id="A0A448I0J7"/>
<proteinExistence type="predicted"/>
<reference evidence="3 4" key="1">
    <citation type="submission" date="2018-12" db="EMBL/GenBank/DDBJ databases">
        <authorList>
            <consortium name="Pathogen Informatics"/>
        </authorList>
    </citation>
    <scope>NUCLEOTIDE SEQUENCE [LARGE SCALE GENOMIC DNA]</scope>
    <source>
        <strain evidence="3 4">NCTC10485</strain>
    </source>
</reference>
<evidence type="ECO:0000313" key="3">
    <source>
        <dbReference type="EMBL" id="VEG46006.1"/>
    </source>
</evidence>
<keyword evidence="4" id="KW-1185">Reference proteome</keyword>
<evidence type="ECO:0000313" key="4">
    <source>
        <dbReference type="Proteomes" id="UP000282551"/>
    </source>
</evidence>
<name>A0A448I0J7_MYCCI</name>
<accession>A0A448I0J7</accession>
<feature type="chain" id="PRO_5019544190" description="Secreted protein" evidence="2">
    <location>
        <begin position="28"/>
        <end position="100"/>
    </location>
</feature>
<sequence length="100" mass="10637">MKNILRSAAAVSGFAALTIGLAAPAVAEPTYSADTVQMDMPTAPKGPNGYDRDDRYPYHDFGIAKHPYYDSLLPRPKRSAGVLPGESPGQVPLGPIVGRR</sequence>
<protein>
    <recommendedName>
        <fullName evidence="5">Secreted protein</fullName>
    </recommendedName>
</protein>
<keyword evidence="2" id="KW-0732">Signal</keyword>
<dbReference type="RefSeq" id="WP_126332609.1">
    <property type="nucleotide sequence ID" value="NZ_AP022604.1"/>
</dbReference>
<dbReference type="EMBL" id="LR134355">
    <property type="protein sequence ID" value="VEG46006.1"/>
    <property type="molecule type" value="Genomic_DNA"/>
</dbReference>
<evidence type="ECO:0008006" key="5">
    <source>
        <dbReference type="Google" id="ProtNLM"/>
    </source>
</evidence>
<evidence type="ECO:0000256" key="2">
    <source>
        <dbReference type="SAM" id="SignalP"/>
    </source>
</evidence>
<gene>
    <name evidence="3" type="ORF">NCTC10485_00880</name>
</gene>
<feature type="region of interest" description="Disordered" evidence="1">
    <location>
        <begin position="32"/>
        <end position="58"/>
    </location>
</feature>
<feature type="signal peptide" evidence="2">
    <location>
        <begin position="1"/>
        <end position="27"/>
    </location>
</feature>
<dbReference type="Proteomes" id="UP000282551">
    <property type="component" value="Chromosome"/>
</dbReference>
<feature type="region of interest" description="Disordered" evidence="1">
    <location>
        <begin position="77"/>
        <end position="100"/>
    </location>
</feature>
<organism evidence="3 4">
    <name type="scientific">Mycolicibacterium chitae</name>
    <name type="common">Mycobacterium chitae</name>
    <dbReference type="NCBI Taxonomy" id="1792"/>
    <lineage>
        <taxon>Bacteria</taxon>
        <taxon>Bacillati</taxon>
        <taxon>Actinomycetota</taxon>
        <taxon>Actinomycetes</taxon>
        <taxon>Mycobacteriales</taxon>
        <taxon>Mycobacteriaceae</taxon>
        <taxon>Mycolicibacterium</taxon>
    </lineage>
</organism>